<dbReference type="Gene3D" id="3.30.420.10">
    <property type="entry name" value="Ribonuclease H-like superfamily/Ribonuclease H"/>
    <property type="match status" value="1"/>
</dbReference>
<dbReference type="GO" id="GO:0003676">
    <property type="term" value="F:nucleic acid binding"/>
    <property type="evidence" value="ECO:0007669"/>
    <property type="project" value="InterPro"/>
</dbReference>
<sequence>MHDNSYNINQILQSKRVGLLKLSCNIQASSSTFIPSCEFNYIEMYWAACKNYTRKNCTYSFRDLQVVVPIALESVSTQAIRRYARKCYRYMDAYRVLDANGNRLSVQQAEYAVKKYKSHRSIPVRVFNASK</sequence>
<proteinExistence type="predicted"/>
<reference evidence="1" key="1">
    <citation type="submission" date="2015-04" db="EMBL/GenBank/DDBJ databases">
        <title>The genome sequence of the plant pathogenic Rhizarian Plasmodiophora brassicae reveals insights in its biotrophic life cycle and the origin of chitin synthesis.</title>
        <authorList>
            <person name="Schwelm A."/>
            <person name="Fogelqvist J."/>
            <person name="Knaust A."/>
            <person name="Julke S."/>
            <person name="Lilja T."/>
            <person name="Dhandapani V."/>
            <person name="Bonilla-Rosso G."/>
            <person name="Karlsson M."/>
            <person name="Shevchenko A."/>
            <person name="Choi S.R."/>
            <person name="Kim H.G."/>
            <person name="Park J.Y."/>
            <person name="Lim Y.P."/>
            <person name="Ludwig-Muller J."/>
            <person name="Dixelius C."/>
        </authorList>
    </citation>
    <scope>NUCLEOTIDE SEQUENCE</scope>
    <source>
        <tissue evidence="1">Potato root galls</tissue>
    </source>
</reference>
<evidence type="ECO:0000313" key="1">
    <source>
        <dbReference type="EMBL" id="CRZ08167.1"/>
    </source>
</evidence>
<dbReference type="AlphaFoldDB" id="A0A0H5R2N6"/>
<dbReference type="EMBL" id="HACM01007725">
    <property type="protein sequence ID" value="CRZ08167.1"/>
    <property type="molecule type" value="Transcribed_RNA"/>
</dbReference>
<name>A0A0H5R2N6_9EUKA</name>
<protein>
    <submittedName>
        <fullName evidence="1">Uncharacterized protein</fullName>
    </submittedName>
</protein>
<feature type="non-terminal residue" evidence="1">
    <location>
        <position position="131"/>
    </location>
</feature>
<organism evidence="1">
    <name type="scientific">Spongospora subterranea</name>
    <dbReference type="NCBI Taxonomy" id="70186"/>
    <lineage>
        <taxon>Eukaryota</taxon>
        <taxon>Sar</taxon>
        <taxon>Rhizaria</taxon>
        <taxon>Endomyxa</taxon>
        <taxon>Phytomyxea</taxon>
        <taxon>Plasmodiophorida</taxon>
        <taxon>Plasmodiophoridae</taxon>
        <taxon>Spongospora</taxon>
    </lineage>
</organism>
<dbReference type="InterPro" id="IPR036397">
    <property type="entry name" value="RNaseH_sf"/>
</dbReference>
<accession>A0A0H5R2N6</accession>